<reference evidence="1" key="1">
    <citation type="submission" date="2020-11" db="EMBL/GenBank/DDBJ databases">
        <title>Adaptations for nitrogen fixation in a non-lichenized fungal sporocarp promotes dispersal by wood-feeding termites.</title>
        <authorList>
            <consortium name="DOE Joint Genome Institute"/>
            <person name="Koch R.A."/>
            <person name="Yoon G."/>
            <person name="Arayal U."/>
            <person name="Lail K."/>
            <person name="Amirebrahimi M."/>
            <person name="Labutti K."/>
            <person name="Lipzen A."/>
            <person name="Riley R."/>
            <person name="Barry K."/>
            <person name="Henrissat B."/>
            <person name="Grigoriev I.V."/>
            <person name="Herr J.R."/>
            <person name="Aime M.C."/>
        </authorList>
    </citation>
    <scope>NUCLEOTIDE SEQUENCE</scope>
    <source>
        <strain evidence="1">MCA 3950</strain>
    </source>
</reference>
<organism evidence="1 2">
    <name type="scientific">Guyanagaster necrorhizus</name>
    <dbReference type="NCBI Taxonomy" id="856835"/>
    <lineage>
        <taxon>Eukaryota</taxon>
        <taxon>Fungi</taxon>
        <taxon>Dikarya</taxon>
        <taxon>Basidiomycota</taxon>
        <taxon>Agaricomycotina</taxon>
        <taxon>Agaricomycetes</taxon>
        <taxon>Agaricomycetidae</taxon>
        <taxon>Agaricales</taxon>
        <taxon>Marasmiineae</taxon>
        <taxon>Physalacriaceae</taxon>
        <taxon>Guyanagaster</taxon>
    </lineage>
</organism>
<name>A0A9P7VTW3_9AGAR</name>
<proteinExistence type="predicted"/>
<dbReference type="GeneID" id="66106439"/>
<evidence type="ECO:0000313" key="1">
    <source>
        <dbReference type="EMBL" id="KAG7447313.1"/>
    </source>
</evidence>
<dbReference type="EMBL" id="MU250532">
    <property type="protein sequence ID" value="KAG7447313.1"/>
    <property type="molecule type" value="Genomic_DNA"/>
</dbReference>
<dbReference type="RefSeq" id="XP_043040813.1">
    <property type="nucleotide sequence ID" value="XM_043184142.1"/>
</dbReference>
<sequence>MSTIVIPIKILISSILLCFPGHALTALWLVSLAGFSEECIFESGVGKEISIHHSIDCIKHIEIKIKLLTRSLQLLYEDQQQVVGKLTDGLDAIASHEHGTKIIEAYA</sequence>
<dbReference type="AlphaFoldDB" id="A0A9P7VTW3"/>
<gene>
    <name evidence="1" type="ORF">BT62DRAFT_919223</name>
</gene>
<protein>
    <submittedName>
        <fullName evidence="1">Uncharacterized protein</fullName>
    </submittedName>
</protein>
<dbReference type="Proteomes" id="UP000812287">
    <property type="component" value="Unassembled WGS sequence"/>
</dbReference>
<evidence type="ECO:0000313" key="2">
    <source>
        <dbReference type="Proteomes" id="UP000812287"/>
    </source>
</evidence>
<comment type="caution">
    <text evidence="1">The sequence shown here is derived from an EMBL/GenBank/DDBJ whole genome shotgun (WGS) entry which is preliminary data.</text>
</comment>
<keyword evidence="2" id="KW-1185">Reference proteome</keyword>
<accession>A0A9P7VTW3</accession>